<dbReference type="GO" id="GO:0030288">
    <property type="term" value="C:outer membrane-bounded periplasmic space"/>
    <property type="evidence" value="ECO:0007669"/>
    <property type="project" value="InterPro"/>
</dbReference>
<evidence type="ECO:0000256" key="3">
    <source>
        <dbReference type="ARBA" id="ARBA00022764"/>
    </source>
</evidence>
<dbReference type="GO" id="GO:0055085">
    <property type="term" value="P:transmembrane transport"/>
    <property type="evidence" value="ECO:0007669"/>
    <property type="project" value="InterPro"/>
</dbReference>
<dbReference type="NCBIfam" id="NF037995">
    <property type="entry name" value="TRAP_S1"/>
    <property type="match status" value="1"/>
</dbReference>
<protein>
    <submittedName>
        <fullName evidence="5">Transporter</fullName>
    </submittedName>
</protein>
<dbReference type="CDD" id="cd13676">
    <property type="entry name" value="PBP2_TRAP_DctP2_like"/>
    <property type="match status" value="1"/>
</dbReference>
<evidence type="ECO:0000256" key="1">
    <source>
        <dbReference type="ARBA" id="ARBA00004418"/>
    </source>
</evidence>
<dbReference type="InterPro" id="IPR038404">
    <property type="entry name" value="TRAP_DctP_sf"/>
</dbReference>
<dbReference type="PANTHER" id="PTHR33376">
    <property type="match status" value="1"/>
</dbReference>
<sequence length="325" mass="34321">MKTIAKALGLISALALTGVAAQAETNLKLAHAAPETDLQQTLSLFFKEQVEARTNGSVTVTIFPQGQLGNDAAMIDGARSGIIDIAMSGLNNFTGLVPDAGALELPFIFPTRDVAYKVLDGEVGQGISGQFTQHGLKVLGYPENGYRNMTNNRGPIKAPADVSGLNMRVNNSKALNDMFALLGANPTQLPVAELYTALETGVVDAQDHPIGIVLSFKFNEVQKYLSLTQHAYSALALVMNDAKFNGLTADEQKVVLEVAAEAIAMQRKAAQDKEAGMIEELKASGMEVNADVDAAAFQAAVKPVWDGYVAANGDAMVNAIVAAQK</sequence>
<dbReference type="OrthoDB" id="8673861at2"/>
<feature type="chain" id="PRO_5037436664" evidence="4">
    <location>
        <begin position="24"/>
        <end position="325"/>
    </location>
</feature>
<dbReference type="Proteomes" id="UP000598196">
    <property type="component" value="Unassembled WGS sequence"/>
</dbReference>
<reference evidence="5 6" key="1">
    <citation type="journal article" date="2014" name="Int. J. Syst. Evol. Microbiol.">
        <title>Complete genome sequence of Corynebacterium casei LMG S-19264T (=DSM 44701T), isolated from a smear-ripened cheese.</title>
        <authorList>
            <consortium name="US DOE Joint Genome Institute (JGI-PGF)"/>
            <person name="Walter F."/>
            <person name="Albersmeier A."/>
            <person name="Kalinowski J."/>
            <person name="Ruckert C."/>
        </authorList>
    </citation>
    <scope>NUCLEOTIDE SEQUENCE [LARGE SCALE GENOMIC DNA]</scope>
    <source>
        <strain evidence="5 6">CGMCC 1.7029</strain>
    </source>
</reference>
<evidence type="ECO:0000256" key="4">
    <source>
        <dbReference type="SAM" id="SignalP"/>
    </source>
</evidence>
<comment type="caution">
    <text evidence="5">The sequence shown here is derived from an EMBL/GenBank/DDBJ whole genome shotgun (WGS) entry which is preliminary data.</text>
</comment>
<dbReference type="PIRSF" id="PIRSF006470">
    <property type="entry name" value="DctB"/>
    <property type="match status" value="1"/>
</dbReference>
<dbReference type="GO" id="GO:0030246">
    <property type="term" value="F:carbohydrate binding"/>
    <property type="evidence" value="ECO:0007669"/>
    <property type="project" value="TreeGrafter"/>
</dbReference>
<organism evidence="5 6">
    <name type="scientific">Gemmobacter aquaticus</name>
    <dbReference type="NCBI Taxonomy" id="490185"/>
    <lineage>
        <taxon>Bacteria</taxon>
        <taxon>Pseudomonadati</taxon>
        <taxon>Pseudomonadota</taxon>
        <taxon>Alphaproteobacteria</taxon>
        <taxon>Rhodobacterales</taxon>
        <taxon>Paracoccaceae</taxon>
        <taxon>Gemmobacter</taxon>
    </lineage>
</organism>
<dbReference type="RefSeq" id="WP_146284849.1">
    <property type="nucleotide sequence ID" value="NZ_BMLP01000001.1"/>
</dbReference>
<dbReference type="EMBL" id="BMLP01000001">
    <property type="protein sequence ID" value="GGO30012.1"/>
    <property type="molecule type" value="Genomic_DNA"/>
</dbReference>
<dbReference type="Gene3D" id="3.40.190.170">
    <property type="entry name" value="Bacterial extracellular solute-binding protein, family 7"/>
    <property type="match status" value="1"/>
</dbReference>
<proteinExistence type="predicted"/>
<dbReference type="AlphaFoldDB" id="A0A917YIC1"/>
<keyword evidence="6" id="KW-1185">Reference proteome</keyword>
<gene>
    <name evidence="5" type="ORF">GCM10010991_14480</name>
</gene>
<comment type="subcellular location">
    <subcellularLocation>
        <location evidence="1">Periplasm</location>
    </subcellularLocation>
</comment>
<keyword evidence="3" id="KW-0574">Periplasm</keyword>
<dbReference type="InterPro" id="IPR004682">
    <property type="entry name" value="TRAP_DctP"/>
</dbReference>
<evidence type="ECO:0000313" key="6">
    <source>
        <dbReference type="Proteomes" id="UP000598196"/>
    </source>
</evidence>
<dbReference type="PANTHER" id="PTHR33376:SF18">
    <property type="entry name" value="2,3-DIKETO-L-GULONATE-BINDING PERIPLASMIC PROTEIN YIAO"/>
    <property type="match status" value="1"/>
</dbReference>
<keyword evidence="2 4" id="KW-0732">Signal</keyword>
<feature type="signal peptide" evidence="4">
    <location>
        <begin position="1"/>
        <end position="23"/>
    </location>
</feature>
<evidence type="ECO:0000256" key="2">
    <source>
        <dbReference type="ARBA" id="ARBA00022729"/>
    </source>
</evidence>
<name>A0A917YIC1_9RHOB</name>
<dbReference type="InterPro" id="IPR018389">
    <property type="entry name" value="DctP_fam"/>
</dbReference>
<dbReference type="Pfam" id="PF03480">
    <property type="entry name" value="DctP"/>
    <property type="match status" value="1"/>
</dbReference>
<dbReference type="NCBIfam" id="TIGR00787">
    <property type="entry name" value="dctP"/>
    <property type="match status" value="1"/>
</dbReference>
<evidence type="ECO:0000313" key="5">
    <source>
        <dbReference type="EMBL" id="GGO30012.1"/>
    </source>
</evidence>
<accession>A0A917YIC1</accession>